<sequence>MNSTLSYDDFVAFVFDRPKNENGKKFFFREDFSEPDLSNTLAIEYICNIFNDITELAQRFSEWEIVVGLQYLMDGGCGGLCYAFVSDDVPIENRVTAISLMNEVFKGLFDKRCANVVDPSDLNTSSFNYLCLVWWDVFPRHGIPRSAQSEPIDRIILETISRILSLDNIMCKKSALRGLGLWHSEYSEEVALSIAGNSLNIPNCLQEYAHSAAHGDIK</sequence>
<dbReference type="Proteomes" id="UP000317550">
    <property type="component" value="Chromosome"/>
</dbReference>
<protein>
    <submittedName>
        <fullName evidence="1">Uncharacterized protein</fullName>
    </submittedName>
</protein>
<dbReference type="OrthoDB" id="7631126at2"/>
<evidence type="ECO:0000313" key="2">
    <source>
        <dbReference type="Proteomes" id="UP000317550"/>
    </source>
</evidence>
<evidence type="ECO:0000313" key="1">
    <source>
        <dbReference type="EMBL" id="QDQ27869.1"/>
    </source>
</evidence>
<dbReference type="RefSeq" id="WP_144279257.1">
    <property type="nucleotide sequence ID" value="NZ_CP041730.1"/>
</dbReference>
<dbReference type="KEGG" id="cari:FNU76_16790"/>
<proteinExistence type="predicted"/>
<dbReference type="AlphaFoldDB" id="A0A516SI82"/>
<reference evidence="2" key="1">
    <citation type="submission" date="2019-07" db="EMBL/GenBank/DDBJ databases">
        <title>Chitinimonas sp. nov., isolated from Ny-Alesund, arctica soil.</title>
        <authorList>
            <person name="Xu Q."/>
            <person name="Peng F."/>
        </authorList>
    </citation>
    <scope>NUCLEOTIDE SEQUENCE [LARGE SCALE GENOMIC DNA]</scope>
    <source>
        <strain evidence="2">R3-44</strain>
    </source>
</reference>
<gene>
    <name evidence="1" type="ORF">FNU76_16790</name>
</gene>
<name>A0A516SI82_9NEIS</name>
<accession>A0A516SI82</accession>
<dbReference type="EMBL" id="CP041730">
    <property type="protein sequence ID" value="QDQ27869.1"/>
    <property type="molecule type" value="Genomic_DNA"/>
</dbReference>
<keyword evidence="2" id="KW-1185">Reference proteome</keyword>
<organism evidence="1 2">
    <name type="scientific">Chitinimonas arctica</name>
    <dbReference type="NCBI Taxonomy" id="2594795"/>
    <lineage>
        <taxon>Bacteria</taxon>
        <taxon>Pseudomonadati</taxon>
        <taxon>Pseudomonadota</taxon>
        <taxon>Betaproteobacteria</taxon>
        <taxon>Neisseriales</taxon>
        <taxon>Chitinibacteraceae</taxon>
        <taxon>Chitinimonas</taxon>
    </lineage>
</organism>